<dbReference type="InParanoid" id="A0A7N2LSZ8"/>
<dbReference type="InterPro" id="IPR036770">
    <property type="entry name" value="Ankyrin_rpt-contain_sf"/>
</dbReference>
<dbReference type="EnsemblPlants" id="QL05p071198:mrna">
    <property type="protein sequence ID" value="QL05p071198:mrna"/>
    <property type="gene ID" value="QL05p071198"/>
</dbReference>
<dbReference type="Gramene" id="QL05p071198:mrna">
    <property type="protein sequence ID" value="QL05p071198:mrna"/>
    <property type="gene ID" value="QL05p071198"/>
</dbReference>
<evidence type="ECO:0000313" key="2">
    <source>
        <dbReference type="Proteomes" id="UP000594261"/>
    </source>
</evidence>
<sequence>MKDYFKNNPKDLFSPLSVDKDTAFHIAAYSEGKELLHCLTDLVEPPSSLFDALQMKNIQILFTRAVALGQTKMVKYLATKVGDLSYHCGRKDQMSILHIAVIGQHFGLPSEFENDACDDGDEAQIPSTIFKKEIFSKDRATWKSLAKGGS</sequence>
<dbReference type="SUPFAM" id="SSF48403">
    <property type="entry name" value="Ankyrin repeat"/>
    <property type="match status" value="1"/>
</dbReference>
<organism evidence="1 2">
    <name type="scientific">Quercus lobata</name>
    <name type="common">Valley oak</name>
    <dbReference type="NCBI Taxonomy" id="97700"/>
    <lineage>
        <taxon>Eukaryota</taxon>
        <taxon>Viridiplantae</taxon>
        <taxon>Streptophyta</taxon>
        <taxon>Embryophyta</taxon>
        <taxon>Tracheophyta</taxon>
        <taxon>Spermatophyta</taxon>
        <taxon>Magnoliopsida</taxon>
        <taxon>eudicotyledons</taxon>
        <taxon>Gunneridae</taxon>
        <taxon>Pentapetalae</taxon>
        <taxon>rosids</taxon>
        <taxon>fabids</taxon>
        <taxon>Fagales</taxon>
        <taxon>Fagaceae</taxon>
        <taxon>Quercus</taxon>
    </lineage>
</organism>
<dbReference type="EMBL" id="LRBV02000005">
    <property type="status" value="NOT_ANNOTATED_CDS"/>
    <property type="molecule type" value="Genomic_DNA"/>
</dbReference>
<keyword evidence="2" id="KW-1185">Reference proteome</keyword>
<protein>
    <submittedName>
        <fullName evidence="1">Uncharacterized protein</fullName>
    </submittedName>
</protein>
<dbReference type="AlphaFoldDB" id="A0A7N2LSZ8"/>
<name>A0A7N2LSZ8_QUELO</name>
<reference evidence="1" key="2">
    <citation type="submission" date="2021-01" db="UniProtKB">
        <authorList>
            <consortium name="EnsemblPlants"/>
        </authorList>
    </citation>
    <scope>IDENTIFICATION</scope>
</reference>
<accession>A0A7N2LSZ8</accession>
<evidence type="ECO:0000313" key="1">
    <source>
        <dbReference type="EnsemblPlants" id="QL05p071198:mrna"/>
    </source>
</evidence>
<proteinExistence type="predicted"/>
<dbReference type="Proteomes" id="UP000594261">
    <property type="component" value="Chromosome 5"/>
</dbReference>
<reference evidence="1 2" key="1">
    <citation type="journal article" date="2016" name="G3 (Bethesda)">
        <title>First Draft Assembly and Annotation of the Genome of a California Endemic Oak Quercus lobata Nee (Fagaceae).</title>
        <authorList>
            <person name="Sork V.L."/>
            <person name="Fitz-Gibbon S.T."/>
            <person name="Puiu D."/>
            <person name="Crepeau M."/>
            <person name="Gugger P.F."/>
            <person name="Sherman R."/>
            <person name="Stevens K."/>
            <person name="Langley C.H."/>
            <person name="Pellegrini M."/>
            <person name="Salzberg S.L."/>
        </authorList>
    </citation>
    <scope>NUCLEOTIDE SEQUENCE [LARGE SCALE GENOMIC DNA]</scope>
    <source>
        <strain evidence="1 2">cv. SW786</strain>
    </source>
</reference>